<dbReference type="STRING" id="3708.A0A078I9L0"/>
<organism evidence="1 2">
    <name type="scientific">Brassica napus</name>
    <name type="common">Rape</name>
    <dbReference type="NCBI Taxonomy" id="3708"/>
    <lineage>
        <taxon>Eukaryota</taxon>
        <taxon>Viridiplantae</taxon>
        <taxon>Streptophyta</taxon>
        <taxon>Embryophyta</taxon>
        <taxon>Tracheophyta</taxon>
        <taxon>Spermatophyta</taxon>
        <taxon>Magnoliopsida</taxon>
        <taxon>eudicotyledons</taxon>
        <taxon>Gunneridae</taxon>
        <taxon>Pentapetalae</taxon>
        <taxon>rosids</taxon>
        <taxon>malvids</taxon>
        <taxon>Brassicales</taxon>
        <taxon>Brassicaceae</taxon>
        <taxon>Brassiceae</taxon>
        <taxon>Brassica</taxon>
    </lineage>
</organism>
<gene>
    <name evidence="1" type="primary">BnaC03g16510D</name>
    <name evidence="1" type="ORF">GSBRNA2T00082770001</name>
</gene>
<keyword evidence="2" id="KW-1185">Reference proteome</keyword>
<name>A0A078I9L0_BRANA</name>
<dbReference type="AlphaFoldDB" id="A0A078I9L0"/>
<dbReference type="Gramene" id="CDY45828">
    <property type="protein sequence ID" value="CDY45828"/>
    <property type="gene ID" value="GSBRNA2T00082770001"/>
</dbReference>
<dbReference type="EMBL" id="LK032637">
    <property type="protein sequence ID" value="CDY45828.1"/>
    <property type="molecule type" value="Genomic_DNA"/>
</dbReference>
<dbReference type="InterPro" id="IPR036457">
    <property type="entry name" value="PPM-type-like_dom_sf"/>
</dbReference>
<dbReference type="Proteomes" id="UP000028999">
    <property type="component" value="Unassembled WGS sequence"/>
</dbReference>
<reference evidence="1 2" key="1">
    <citation type="journal article" date="2014" name="Science">
        <title>Plant genetics. Early allopolyploid evolution in the post-Neolithic Brassica napus oilseed genome.</title>
        <authorList>
            <person name="Chalhoub B."/>
            <person name="Denoeud F."/>
            <person name="Liu S."/>
            <person name="Parkin I.A."/>
            <person name="Tang H."/>
            <person name="Wang X."/>
            <person name="Chiquet J."/>
            <person name="Belcram H."/>
            <person name="Tong C."/>
            <person name="Samans B."/>
            <person name="Correa M."/>
            <person name="Da Silva C."/>
            <person name="Just J."/>
            <person name="Falentin C."/>
            <person name="Koh C.S."/>
            <person name="Le Clainche I."/>
            <person name="Bernard M."/>
            <person name="Bento P."/>
            <person name="Noel B."/>
            <person name="Labadie K."/>
            <person name="Alberti A."/>
            <person name="Charles M."/>
            <person name="Arnaud D."/>
            <person name="Guo H."/>
            <person name="Daviaud C."/>
            <person name="Alamery S."/>
            <person name="Jabbari K."/>
            <person name="Zhao M."/>
            <person name="Edger P.P."/>
            <person name="Chelaifa H."/>
            <person name="Tack D."/>
            <person name="Lassalle G."/>
            <person name="Mestiri I."/>
            <person name="Schnel N."/>
            <person name="Le Paslier M.C."/>
            <person name="Fan G."/>
            <person name="Renault V."/>
            <person name="Bayer P.E."/>
            <person name="Golicz A.A."/>
            <person name="Manoli S."/>
            <person name="Lee T.H."/>
            <person name="Thi V.H."/>
            <person name="Chalabi S."/>
            <person name="Hu Q."/>
            <person name="Fan C."/>
            <person name="Tollenaere R."/>
            <person name="Lu Y."/>
            <person name="Battail C."/>
            <person name="Shen J."/>
            <person name="Sidebottom C.H."/>
            <person name="Wang X."/>
            <person name="Canaguier A."/>
            <person name="Chauveau A."/>
            <person name="Berard A."/>
            <person name="Deniot G."/>
            <person name="Guan M."/>
            <person name="Liu Z."/>
            <person name="Sun F."/>
            <person name="Lim Y.P."/>
            <person name="Lyons E."/>
            <person name="Town C.D."/>
            <person name="Bancroft I."/>
            <person name="Wang X."/>
            <person name="Meng J."/>
            <person name="Ma J."/>
            <person name="Pires J.C."/>
            <person name="King G.J."/>
            <person name="Brunel D."/>
            <person name="Delourme R."/>
            <person name="Renard M."/>
            <person name="Aury J.M."/>
            <person name="Adams K.L."/>
            <person name="Batley J."/>
            <person name="Snowdon R.J."/>
            <person name="Tost J."/>
            <person name="Edwards D."/>
            <person name="Zhou Y."/>
            <person name="Hua W."/>
            <person name="Sharpe A.G."/>
            <person name="Paterson A.H."/>
            <person name="Guan C."/>
            <person name="Wincker P."/>
        </authorList>
    </citation>
    <scope>NUCLEOTIDE SEQUENCE [LARGE SCALE GENOMIC DNA]</scope>
    <source>
        <strain evidence="2">cv. Darmor-bzh</strain>
    </source>
</reference>
<evidence type="ECO:0000313" key="2">
    <source>
        <dbReference type="Proteomes" id="UP000028999"/>
    </source>
</evidence>
<accession>A0A078I9L0</accession>
<dbReference type="PaxDb" id="3708-A0A078I9L0"/>
<proteinExistence type="predicted"/>
<protein>
    <submittedName>
        <fullName evidence="1">BnaC03g16510D protein</fullName>
    </submittedName>
</protein>
<evidence type="ECO:0000313" key="1">
    <source>
        <dbReference type="EMBL" id="CDY45828.1"/>
    </source>
</evidence>
<sequence length="127" mass="14498">MPSCRWTDSLIPSNAFSPEDMATEEPCDIACRFCDGLLAIQDYPQGFPRPGKKGIWWISAIQLSSEHNANNEDVRFELKDLHPDDPQIVVFKHGVWRVKGIIQVVSHSLQHLYSTVIEESDSMLMER</sequence>
<dbReference type="Gene3D" id="3.60.40.10">
    <property type="entry name" value="PPM-type phosphatase domain"/>
    <property type="match status" value="1"/>
</dbReference>